<comment type="caution">
    <text evidence="1">The sequence shown here is derived from an EMBL/GenBank/DDBJ whole genome shotgun (WGS) entry which is preliminary data.</text>
</comment>
<dbReference type="EMBL" id="JAVIIW010000055">
    <property type="protein sequence ID" value="MDX8482698.1"/>
    <property type="molecule type" value="Genomic_DNA"/>
</dbReference>
<keyword evidence="2" id="KW-1185">Reference proteome</keyword>
<sequence length="93" mass="10078">MVYNPAFKKSARIAPSVEVIRGVPQIVQKIPLADVPEEGLTGITVPELVDRVIIGPTNFPFEMREAIVELLAAKGVEDAESQVIVSDIPLRQG</sequence>
<accession>A0ABU4Y6Y2</accession>
<organism evidence="1 2">
    <name type="scientific">Mesorhizobium album</name>
    <dbReference type="NCBI Taxonomy" id="3072314"/>
    <lineage>
        <taxon>Bacteria</taxon>
        <taxon>Pseudomonadati</taxon>
        <taxon>Pseudomonadota</taxon>
        <taxon>Alphaproteobacteria</taxon>
        <taxon>Hyphomicrobiales</taxon>
        <taxon>Phyllobacteriaceae</taxon>
        <taxon>Mesorhizobium</taxon>
    </lineage>
</organism>
<name>A0ABU4Y6Y2_9HYPH</name>
<dbReference type="Proteomes" id="UP001287059">
    <property type="component" value="Unassembled WGS sequence"/>
</dbReference>
<reference evidence="1 2" key="1">
    <citation type="submission" date="2023-08" db="EMBL/GenBank/DDBJ databases">
        <title>Implementing the SeqCode for naming new Mesorhizobium species isolated from Vachellia karroo root nodules.</title>
        <authorList>
            <person name="Van Lill M."/>
        </authorList>
    </citation>
    <scope>NUCLEOTIDE SEQUENCE [LARGE SCALE GENOMIC DNA]</scope>
    <source>
        <strain evidence="1 2">VK24D</strain>
    </source>
</reference>
<proteinExistence type="predicted"/>
<evidence type="ECO:0000313" key="2">
    <source>
        <dbReference type="Proteomes" id="UP001287059"/>
    </source>
</evidence>
<protein>
    <submittedName>
        <fullName evidence="1">Uncharacterized protein</fullName>
    </submittedName>
</protein>
<evidence type="ECO:0000313" key="1">
    <source>
        <dbReference type="EMBL" id="MDX8482698.1"/>
    </source>
</evidence>
<gene>
    <name evidence="1" type="ORF">RFN28_30195</name>
</gene>